<reference evidence="2" key="1">
    <citation type="journal article" date="2022" name="Mol. Ecol. Resour.">
        <title>The genomes of chicory, endive, great burdock and yacon provide insights into Asteraceae palaeo-polyploidization history and plant inulin production.</title>
        <authorList>
            <person name="Fan W."/>
            <person name="Wang S."/>
            <person name="Wang H."/>
            <person name="Wang A."/>
            <person name="Jiang F."/>
            <person name="Liu H."/>
            <person name="Zhao H."/>
            <person name="Xu D."/>
            <person name="Zhang Y."/>
        </authorList>
    </citation>
    <scope>NUCLEOTIDE SEQUENCE [LARGE SCALE GENOMIC DNA]</scope>
    <source>
        <strain evidence="2">cv. Yunnan</strain>
    </source>
</reference>
<accession>A0ACB9ERW0</accession>
<evidence type="ECO:0000313" key="1">
    <source>
        <dbReference type="EMBL" id="KAI3761186.1"/>
    </source>
</evidence>
<protein>
    <submittedName>
        <fullName evidence="1">Uncharacterized protein</fullName>
    </submittedName>
</protein>
<dbReference type="EMBL" id="CM042034">
    <property type="protein sequence ID" value="KAI3761186.1"/>
    <property type="molecule type" value="Genomic_DNA"/>
</dbReference>
<keyword evidence="2" id="KW-1185">Reference proteome</keyword>
<name>A0ACB9ERW0_9ASTR</name>
<evidence type="ECO:0000313" key="2">
    <source>
        <dbReference type="Proteomes" id="UP001056120"/>
    </source>
</evidence>
<dbReference type="Proteomes" id="UP001056120">
    <property type="component" value="Linkage Group LG17"/>
</dbReference>
<comment type="caution">
    <text evidence="1">The sequence shown here is derived from an EMBL/GenBank/DDBJ whole genome shotgun (WGS) entry which is preliminary data.</text>
</comment>
<proteinExistence type="predicted"/>
<organism evidence="1 2">
    <name type="scientific">Smallanthus sonchifolius</name>
    <dbReference type="NCBI Taxonomy" id="185202"/>
    <lineage>
        <taxon>Eukaryota</taxon>
        <taxon>Viridiplantae</taxon>
        <taxon>Streptophyta</taxon>
        <taxon>Embryophyta</taxon>
        <taxon>Tracheophyta</taxon>
        <taxon>Spermatophyta</taxon>
        <taxon>Magnoliopsida</taxon>
        <taxon>eudicotyledons</taxon>
        <taxon>Gunneridae</taxon>
        <taxon>Pentapetalae</taxon>
        <taxon>asterids</taxon>
        <taxon>campanulids</taxon>
        <taxon>Asterales</taxon>
        <taxon>Asteraceae</taxon>
        <taxon>Asteroideae</taxon>
        <taxon>Heliantheae alliance</taxon>
        <taxon>Millerieae</taxon>
        <taxon>Smallanthus</taxon>
    </lineage>
</organism>
<reference evidence="1 2" key="2">
    <citation type="journal article" date="2022" name="Mol. Ecol. Resour.">
        <title>The genomes of chicory, endive, great burdock and yacon provide insights into Asteraceae paleo-polyploidization history and plant inulin production.</title>
        <authorList>
            <person name="Fan W."/>
            <person name="Wang S."/>
            <person name="Wang H."/>
            <person name="Wang A."/>
            <person name="Jiang F."/>
            <person name="Liu H."/>
            <person name="Zhao H."/>
            <person name="Xu D."/>
            <person name="Zhang Y."/>
        </authorList>
    </citation>
    <scope>NUCLEOTIDE SEQUENCE [LARGE SCALE GENOMIC DNA]</scope>
    <source>
        <strain evidence="2">cv. Yunnan</strain>
        <tissue evidence="1">Leaves</tissue>
    </source>
</reference>
<sequence length="161" mass="18136">MKGLVEEEDGRYWGLGFLSNQMACVFIAEKERRERLLSLFSRFRLRCRSFTQSITDEPRSEFTAGIMLAVTPSYFTLIYLCSSFGQRNYARKVIRSVNRGYCGGGRILICRRRDGNIAKCQVFSTEAAPETLLNGDAPGPPLVLSEKESTADLFEVVADDL</sequence>
<gene>
    <name evidence="1" type="ORF">L1987_51597</name>
</gene>